<keyword evidence="2" id="KW-0732">Signal</keyword>
<dbReference type="RefSeq" id="WP_279963746.1">
    <property type="nucleotide sequence ID" value="NZ_CP122537.1"/>
</dbReference>
<dbReference type="EMBL" id="CP122537">
    <property type="protein sequence ID" value="WGH77172.1"/>
    <property type="molecule type" value="Genomic_DNA"/>
</dbReference>
<dbReference type="PANTHER" id="PTHR30469">
    <property type="entry name" value="MULTIDRUG RESISTANCE PROTEIN MDTA"/>
    <property type="match status" value="1"/>
</dbReference>
<dbReference type="Gene3D" id="1.10.287.470">
    <property type="entry name" value="Helix hairpin bin"/>
    <property type="match status" value="1"/>
</dbReference>
<evidence type="ECO:0000313" key="5">
    <source>
        <dbReference type="Proteomes" id="UP001243420"/>
    </source>
</evidence>
<protein>
    <submittedName>
        <fullName evidence="4">Efflux RND transporter periplasmic adaptor subunit</fullName>
    </submittedName>
</protein>
<evidence type="ECO:0000259" key="3">
    <source>
        <dbReference type="Pfam" id="PF25973"/>
    </source>
</evidence>
<feature type="chain" id="PRO_5047155814" evidence="2">
    <location>
        <begin position="21"/>
        <end position="269"/>
    </location>
</feature>
<sequence>MTRWIAVALGALALGAPAAAQQADAPLDLDCLIEPRSVANLSPAADGIIAEILVDRGDIVRRGQPVARLDDSLEALQVDLARARAASDVVLRQQVSRRELRQTEFDRVAALEERNVSSTALRQTAEIELRLAEMGVEEAQLARDLAEIELAQMEAMRDRRTLRSPFAGVVTEVTAARGEFATKQTAIVTVAEIDPLYVNVFVPAEAYARVAPGDTRIVRQERPVSFAQEAVVTVVDSVFDAASATFAVRLELPNPDGAIPAGTKCRVAF</sequence>
<keyword evidence="5" id="KW-1185">Reference proteome</keyword>
<reference evidence="4 5" key="1">
    <citation type="submission" date="2023-04" db="EMBL/GenBank/DDBJ databases">
        <title>Jannaschia ovalis sp. nov., a marine bacterium isolated from sea tidal flat.</title>
        <authorList>
            <person name="Kwon D.Y."/>
            <person name="Kim J.-J."/>
        </authorList>
    </citation>
    <scope>NUCLEOTIDE SEQUENCE [LARGE SCALE GENOMIC DNA]</scope>
    <source>
        <strain evidence="4 5">GRR-S6-38</strain>
    </source>
</reference>
<dbReference type="Gene3D" id="2.40.50.100">
    <property type="match status" value="1"/>
</dbReference>
<evidence type="ECO:0000313" key="4">
    <source>
        <dbReference type="EMBL" id="WGH77172.1"/>
    </source>
</evidence>
<feature type="domain" description="CzcB-like barrel-sandwich hybrid" evidence="3">
    <location>
        <begin position="38"/>
        <end position="192"/>
    </location>
</feature>
<proteinExistence type="inferred from homology"/>
<dbReference type="Gene3D" id="2.40.30.170">
    <property type="match status" value="1"/>
</dbReference>
<organism evidence="4 5">
    <name type="scientific">Jannaschia ovalis</name>
    <dbReference type="NCBI Taxonomy" id="3038773"/>
    <lineage>
        <taxon>Bacteria</taxon>
        <taxon>Pseudomonadati</taxon>
        <taxon>Pseudomonadota</taxon>
        <taxon>Alphaproteobacteria</taxon>
        <taxon>Rhodobacterales</taxon>
        <taxon>Roseobacteraceae</taxon>
        <taxon>Jannaschia</taxon>
    </lineage>
</organism>
<accession>A0ABY8L715</accession>
<dbReference type="InterPro" id="IPR058647">
    <property type="entry name" value="BSH_CzcB-like"/>
</dbReference>
<dbReference type="InterPro" id="IPR006143">
    <property type="entry name" value="RND_pump_MFP"/>
</dbReference>
<dbReference type="SUPFAM" id="SSF111369">
    <property type="entry name" value="HlyD-like secretion proteins"/>
    <property type="match status" value="1"/>
</dbReference>
<comment type="similarity">
    <text evidence="1">Belongs to the membrane fusion protein (MFP) (TC 8.A.1) family.</text>
</comment>
<dbReference type="NCBIfam" id="TIGR01730">
    <property type="entry name" value="RND_mfp"/>
    <property type="match status" value="1"/>
</dbReference>
<feature type="signal peptide" evidence="2">
    <location>
        <begin position="1"/>
        <end position="20"/>
    </location>
</feature>
<dbReference type="Proteomes" id="UP001243420">
    <property type="component" value="Chromosome"/>
</dbReference>
<dbReference type="Pfam" id="PF25973">
    <property type="entry name" value="BSH_CzcB"/>
    <property type="match status" value="1"/>
</dbReference>
<evidence type="ECO:0000256" key="2">
    <source>
        <dbReference type="SAM" id="SignalP"/>
    </source>
</evidence>
<gene>
    <name evidence="4" type="ORF">P8627_08870</name>
</gene>
<evidence type="ECO:0000256" key="1">
    <source>
        <dbReference type="ARBA" id="ARBA00009477"/>
    </source>
</evidence>
<dbReference type="PANTHER" id="PTHR30469:SF15">
    <property type="entry name" value="HLYD FAMILY OF SECRETION PROTEINS"/>
    <property type="match status" value="1"/>
</dbReference>
<name>A0ABY8L715_9RHOB</name>